<protein>
    <submittedName>
        <fullName evidence="2">DNA-binding protein</fullName>
    </submittedName>
</protein>
<evidence type="ECO:0000313" key="3">
    <source>
        <dbReference type="Proteomes" id="UP000182373"/>
    </source>
</evidence>
<dbReference type="SUPFAM" id="SSF69118">
    <property type="entry name" value="AhpD-like"/>
    <property type="match status" value="1"/>
</dbReference>
<keyword evidence="2" id="KW-0238">DNA-binding</keyword>
<dbReference type="Gene3D" id="1.20.1290.10">
    <property type="entry name" value="AhpD-like"/>
    <property type="match status" value="1"/>
</dbReference>
<dbReference type="AlphaFoldDB" id="A0AAC9K6G8"/>
<organism evidence="2 3">
    <name type="scientific">Granulibacter bethesdensis</name>
    <dbReference type="NCBI Taxonomy" id="364410"/>
    <lineage>
        <taxon>Bacteria</taxon>
        <taxon>Pseudomonadati</taxon>
        <taxon>Pseudomonadota</taxon>
        <taxon>Alphaproteobacteria</taxon>
        <taxon>Acetobacterales</taxon>
        <taxon>Acetobacteraceae</taxon>
        <taxon>Granulibacter</taxon>
    </lineage>
</organism>
<sequence length="144" mass="14988">MSGYRCRVSGSDQIGSEIKEREHAFMAGKMLDWAAYRGQLGGELGKLAKVNPDVLKGHDILAAAAPSPNVLDAKTRELIALAVAVTTRCDGCLAFHTEAARKAGATKEEVAEALGVAIALNTGAALVYSARAMDAFGEQGTEPG</sequence>
<dbReference type="Proteomes" id="UP000182373">
    <property type="component" value="Chromosome"/>
</dbReference>
<dbReference type="Pfam" id="PF02627">
    <property type="entry name" value="CMD"/>
    <property type="match status" value="1"/>
</dbReference>
<name>A0AAC9K6G8_9PROT</name>
<dbReference type="EMBL" id="CP018191">
    <property type="protein sequence ID" value="APH53881.1"/>
    <property type="molecule type" value="Genomic_DNA"/>
</dbReference>
<dbReference type="InterPro" id="IPR003779">
    <property type="entry name" value="CMD-like"/>
</dbReference>
<proteinExistence type="predicted"/>
<reference evidence="3" key="1">
    <citation type="submission" date="2016-11" db="EMBL/GenBank/DDBJ databases">
        <title>Comparative genomic and phenotypic analysis of Granulibacter bethesdensis clinical isolates from patients with chronic granulomatous disease.</title>
        <authorList>
            <person name="Zarember K.A."/>
            <person name="Porcella S.F."/>
            <person name="Chu J."/>
            <person name="Ding L."/>
            <person name="Dahlstrom E."/>
            <person name="Barbian K."/>
            <person name="Martens C."/>
            <person name="Sykora L."/>
            <person name="Kramer S."/>
            <person name="Pettinato A.M."/>
            <person name="Hong H."/>
            <person name="Wald G."/>
            <person name="Berg L.J."/>
            <person name="Rogge L.S."/>
            <person name="Greenberg D.E."/>
            <person name="Falcone E.L."/>
            <person name="Neves J.F."/>
            <person name="Simoes M.J."/>
            <person name="Casal M."/>
            <person name="Rodriguez-Lopez F.C."/>
            <person name="Zelazny A."/>
            <person name="Gallin J.I."/>
            <person name="Holland S.M."/>
        </authorList>
    </citation>
    <scope>NUCLEOTIDE SEQUENCE [LARGE SCALE GENOMIC DNA]</scope>
    <source>
        <strain evidence="3">NIH9.1</strain>
    </source>
</reference>
<dbReference type="NCBIfam" id="TIGR00778">
    <property type="entry name" value="ahpD_dom"/>
    <property type="match status" value="1"/>
</dbReference>
<evidence type="ECO:0000313" key="2">
    <source>
        <dbReference type="EMBL" id="APH53881.1"/>
    </source>
</evidence>
<dbReference type="PANTHER" id="PTHR33930">
    <property type="entry name" value="ALKYL HYDROPEROXIDE REDUCTASE AHPD"/>
    <property type="match status" value="1"/>
</dbReference>
<dbReference type="PANTHER" id="PTHR33930:SF2">
    <property type="entry name" value="BLR3452 PROTEIN"/>
    <property type="match status" value="1"/>
</dbReference>
<dbReference type="GO" id="GO:0003677">
    <property type="term" value="F:DNA binding"/>
    <property type="evidence" value="ECO:0007669"/>
    <property type="project" value="UniProtKB-KW"/>
</dbReference>
<feature type="domain" description="Carboxymuconolactone decarboxylase-like" evidence="1">
    <location>
        <begin position="58"/>
        <end position="134"/>
    </location>
</feature>
<dbReference type="GO" id="GO:0051920">
    <property type="term" value="F:peroxiredoxin activity"/>
    <property type="evidence" value="ECO:0007669"/>
    <property type="project" value="InterPro"/>
</dbReference>
<gene>
    <name evidence="2" type="ORF">GbCGDNIH9_0637</name>
</gene>
<evidence type="ECO:0000259" key="1">
    <source>
        <dbReference type="Pfam" id="PF02627"/>
    </source>
</evidence>
<dbReference type="InterPro" id="IPR029032">
    <property type="entry name" value="AhpD-like"/>
</dbReference>
<dbReference type="InterPro" id="IPR004675">
    <property type="entry name" value="AhpD_core"/>
</dbReference>
<accession>A0AAC9K6G8</accession>